<dbReference type="STRING" id="688867.SAMN05660236_5309"/>
<dbReference type="EC" id="2.4.99.17" evidence="5"/>
<comment type="similarity">
    <text evidence="5">Belongs to the QueA family.</text>
</comment>
<dbReference type="PANTHER" id="PTHR30307">
    <property type="entry name" value="S-ADENOSYLMETHIONINE:TRNA RIBOSYLTRANSFERASE-ISOMERASE"/>
    <property type="match status" value="1"/>
</dbReference>
<keyword evidence="4 5" id="KW-0671">Queuosine biosynthesis</keyword>
<dbReference type="AlphaFoldDB" id="A0A1T5MFH9"/>
<keyword evidence="6" id="KW-0413">Isomerase</keyword>
<dbReference type="Proteomes" id="UP000190961">
    <property type="component" value="Unassembled WGS sequence"/>
</dbReference>
<dbReference type="HAMAP" id="MF_00113">
    <property type="entry name" value="QueA"/>
    <property type="match status" value="1"/>
</dbReference>
<evidence type="ECO:0000256" key="4">
    <source>
        <dbReference type="ARBA" id="ARBA00022785"/>
    </source>
</evidence>
<dbReference type="InterPro" id="IPR042119">
    <property type="entry name" value="QueA_dom2"/>
</dbReference>
<dbReference type="InterPro" id="IPR036100">
    <property type="entry name" value="QueA_sf"/>
</dbReference>
<evidence type="ECO:0000313" key="6">
    <source>
        <dbReference type="EMBL" id="SKC86990.1"/>
    </source>
</evidence>
<protein>
    <recommendedName>
        <fullName evidence="5">S-adenosylmethionine:tRNA ribosyltransferase-isomerase</fullName>
        <ecNumber evidence="5">2.4.99.17</ecNumber>
    </recommendedName>
    <alternativeName>
        <fullName evidence="5">Queuosine biosynthesis protein QueA</fullName>
    </alternativeName>
</protein>
<keyword evidence="7" id="KW-1185">Reference proteome</keyword>
<comment type="subcellular location">
    <subcellularLocation>
        <location evidence="5">Cytoplasm</location>
    </subcellularLocation>
</comment>
<organism evidence="6 7">
    <name type="scientific">Ohtaekwangia koreensis</name>
    <dbReference type="NCBI Taxonomy" id="688867"/>
    <lineage>
        <taxon>Bacteria</taxon>
        <taxon>Pseudomonadati</taxon>
        <taxon>Bacteroidota</taxon>
        <taxon>Cytophagia</taxon>
        <taxon>Cytophagales</taxon>
        <taxon>Fulvivirgaceae</taxon>
        <taxon>Ohtaekwangia</taxon>
    </lineage>
</organism>
<dbReference type="GO" id="GO:0008616">
    <property type="term" value="P:tRNA queuosine(34) biosynthetic process"/>
    <property type="evidence" value="ECO:0007669"/>
    <property type="project" value="UniProtKB-UniRule"/>
</dbReference>
<evidence type="ECO:0000256" key="2">
    <source>
        <dbReference type="ARBA" id="ARBA00022679"/>
    </source>
</evidence>
<sequence>MKELNINDFTYDLPADRIALYPLDKRDQSKLLVYRKGKVMHEQFRSLVDFLPASTMLFFNDTKVIPARLHFAKETGASIEVFLLHPVTPSSLLAEAMQAHEKCTWKCTIGNLKRWKDDVLYKLLGDATLEARLVNREDGIVEFRWNQGISFAEIITRSGETPLPPYLKRKPESTDRDRYQTVYAHYEGAVAAPTAGLHFTDEVLQSLRAKGIQTDYLTLHVSAGTFQPVKVQNAVEHPMHTEQVLIRKSNLDNLLKDTFVVPVGTTSMRTLESLYWYGVKLKEDPDAIFTINQHDPYQSYTSLPSRQEAFKYIAAYMDRKKLDILTGETSIYIMPGYTFRVCQGLVTNFHQPGSTLILLVAALVGDHWKNIYQQALENDYRFLSYGDSSLLLP</sequence>
<dbReference type="GO" id="GO:0051075">
    <property type="term" value="F:S-adenosylmethionine:tRNA ribosyltransferase-isomerase activity"/>
    <property type="evidence" value="ECO:0007669"/>
    <property type="project" value="UniProtKB-EC"/>
</dbReference>
<gene>
    <name evidence="5" type="primary">queA</name>
    <name evidence="6" type="ORF">SAMN05660236_5309</name>
</gene>
<comment type="pathway">
    <text evidence="5">tRNA modification; tRNA-queuosine biosynthesis.</text>
</comment>
<dbReference type="RefSeq" id="WP_079689791.1">
    <property type="nucleotide sequence ID" value="NZ_FUZU01000004.1"/>
</dbReference>
<dbReference type="InterPro" id="IPR042118">
    <property type="entry name" value="QueA_dom1"/>
</dbReference>
<dbReference type="Gene3D" id="2.40.10.240">
    <property type="entry name" value="QueA-like"/>
    <property type="match status" value="1"/>
</dbReference>
<name>A0A1T5MFH9_9BACT</name>
<dbReference type="GO" id="GO:0005737">
    <property type="term" value="C:cytoplasm"/>
    <property type="evidence" value="ECO:0007669"/>
    <property type="project" value="UniProtKB-SubCell"/>
</dbReference>
<keyword evidence="1 5" id="KW-0963">Cytoplasm</keyword>
<evidence type="ECO:0000256" key="3">
    <source>
        <dbReference type="ARBA" id="ARBA00022691"/>
    </source>
</evidence>
<dbReference type="EMBL" id="FUZU01000004">
    <property type="protein sequence ID" value="SKC86990.1"/>
    <property type="molecule type" value="Genomic_DNA"/>
</dbReference>
<dbReference type="InterPro" id="IPR003699">
    <property type="entry name" value="QueA"/>
</dbReference>
<evidence type="ECO:0000256" key="1">
    <source>
        <dbReference type="ARBA" id="ARBA00022490"/>
    </source>
</evidence>
<comment type="function">
    <text evidence="5">Transfers and isomerizes the ribose moiety from AdoMet to the 7-aminomethyl group of 7-deazaguanine (preQ1-tRNA) to give epoxyqueuosine (oQ-tRNA).</text>
</comment>
<evidence type="ECO:0000313" key="7">
    <source>
        <dbReference type="Proteomes" id="UP000190961"/>
    </source>
</evidence>
<keyword evidence="3 5" id="KW-0949">S-adenosyl-L-methionine</keyword>
<comment type="catalytic activity">
    <reaction evidence="5">
        <text>7-aminomethyl-7-carbaguanosine(34) in tRNA + S-adenosyl-L-methionine = epoxyqueuosine(34) in tRNA + adenine + L-methionine + 2 H(+)</text>
        <dbReference type="Rhea" id="RHEA:32155"/>
        <dbReference type="Rhea" id="RHEA-COMP:10342"/>
        <dbReference type="Rhea" id="RHEA-COMP:18582"/>
        <dbReference type="ChEBI" id="CHEBI:15378"/>
        <dbReference type="ChEBI" id="CHEBI:16708"/>
        <dbReference type="ChEBI" id="CHEBI:57844"/>
        <dbReference type="ChEBI" id="CHEBI:59789"/>
        <dbReference type="ChEBI" id="CHEBI:82833"/>
        <dbReference type="ChEBI" id="CHEBI:194443"/>
        <dbReference type="EC" id="2.4.99.17"/>
    </reaction>
</comment>
<dbReference type="UniPathway" id="UPA00392"/>
<dbReference type="SUPFAM" id="SSF111337">
    <property type="entry name" value="QueA-like"/>
    <property type="match status" value="1"/>
</dbReference>
<proteinExistence type="inferred from homology"/>
<evidence type="ECO:0000256" key="5">
    <source>
        <dbReference type="HAMAP-Rule" id="MF_00113"/>
    </source>
</evidence>
<dbReference type="OrthoDB" id="9805933at2"/>
<comment type="subunit">
    <text evidence="5">Monomer.</text>
</comment>
<dbReference type="PANTHER" id="PTHR30307:SF0">
    <property type="entry name" value="S-ADENOSYLMETHIONINE:TRNA RIBOSYLTRANSFERASE-ISOMERASE"/>
    <property type="match status" value="1"/>
</dbReference>
<reference evidence="6 7" key="1">
    <citation type="submission" date="2017-02" db="EMBL/GenBank/DDBJ databases">
        <authorList>
            <person name="Peterson S.W."/>
        </authorList>
    </citation>
    <scope>NUCLEOTIDE SEQUENCE [LARGE SCALE GENOMIC DNA]</scope>
    <source>
        <strain evidence="6 7">DSM 25262</strain>
    </source>
</reference>
<dbReference type="Gene3D" id="3.40.1780.10">
    <property type="entry name" value="QueA-like"/>
    <property type="match status" value="1"/>
</dbReference>
<keyword evidence="2 5" id="KW-0808">Transferase</keyword>
<dbReference type="Pfam" id="PF02547">
    <property type="entry name" value="Queuosine_synth"/>
    <property type="match status" value="1"/>
</dbReference>
<accession>A0A1T5MFH9</accession>